<dbReference type="InterPro" id="IPR010935">
    <property type="entry name" value="SMC_hinge"/>
</dbReference>
<evidence type="ECO:0000256" key="1">
    <source>
        <dbReference type="ARBA" id="ARBA00022490"/>
    </source>
</evidence>
<dbReference type="SMART" id="SM00968">
    <property type="entry name" value="SMC_hinge"/>
    <property type="match status" value="1"/>
</dbReference>
<accession>A0A0W8G1B2</accession>
<keyword evidence="1" id="KW-0963">Cytoplasm</keyword>
<keyword evidence="5" id="KW-0238">DNA-binding</keyword>
<dbReference type="GO" id="GO:0005524">
    <property type="term" value="F:ATP binding"/>
    <property type="evidence" value="ECO:0007669"/>
    <property type="project" value="UniProtKB-KW"/>
</dbReference>
<dbReference type="InterPro" id="IPR003395">
    <property type="entry name" value="RecF/RecN/SMC_N"/>
</dbReference>
<comment type="caution">
    <text evidence="9">The sequence shown here is derived from an EMBL/GenBank/DDBJ whole genome shotgun (WGS) entry which is preliminary data.</text>
</comment>
<dbReference type="GO" id="GO:0003677">
    <property type="term" value="F:DNA binding"/>
    <property type="evidence" value="ECO:0007669"/>
    <property type="project" value="UniProtKB-KW"/>
</dbReference>
<proteinExistence type="inferred from homology"/>
<feature type="compositionally biased region" description="Basic and acidic residues" evidence="7">
    <location>
        <begin position="845"/>
        <end position="854"/>
    </location>
</feature>
<dbReference type="AlphaFoldDB" id="A0A0W8G1B2"/>
<protein>
    <submittedName>
        <fullName evidence="9">Chromosome partition protein smc</fullName>
    </submittedName>
</protein>
<dbReference type="Gene3D" id="3.40.50.300">
    <property type="entry name" value="P-loop containing nucleotide triphosphate hydrolases"/>
    <property type="match status" value="2"/>
</dbReference>
<feature type="domain" description="SMC hinge" evidence="8">
    <location>
        <begin position="521"/>
        <end position="650"/>
    </location>
</feature>
<keyword evidence="3" id="KW-0067">ATP-binding</keyword>
<sequence>MYLSKLEIFGFKSFANKTPIHLTKGITGIVGPNGCGKTNIVDALRWCLGEQKSSTLRSDKMENVIFNGTRNKKPMGMAEVSLSLVNDKGILPTEYSEVTITRRIFRSGESEYLLNKNICRLKDITNLFMDTGMGTNAYSVIELKMVETILSNKAEERRRMFEEAAGVNKYKLRRRLALKKLDEVKSDLTRVNDIVSEVEKTVRSLERQAKRADKYNQIQSLLREKEVDLAEREWALYTRNKNNALEKISLQNERKGVVDSEIRRIETELLKFRTQIEEIEKRLRDKRYQIRQQNDKIHESQKIISVAEERLNSFETNLLRYHEELEDYKAQLNTAESQIESNRSKLSEIDIEIEKKKDELKKFASDIELKRGKLESRRNVLSEKREEVLNKFRDLTAKENQLDNFNEARSNIDRSIQKLNEKIQSITNNIAKTVGFLEELQNEKDVAENKLRVSEKEYSEKQAQKEKLEKELNELRSNEAEIKSAIHILRDKIDFINTLITNLEGISQGSKVLLESEGWTEREKQIFADVGTTEENFKYALEAALKPVLNNLLLESTVELKNAVDYLKKNDLGKASFFILENIRTQQNGLIGQLKNFSLKRKRKQLAREEGFVDWAANQVKTDDKWKPYFNKVLADSVIVKDLETAVRLSKKYNYFSFTTLEGDQVQLDGIIYAGSLPKIDDSIFGRKQMLEELKKEFPKLEAELQNVHKQIAQKENEISSINLKSFSERGKFLLNDISNIEKQIAQLEFENKKASEEIDKSQDEIQELVGKSNRLDNEINDLNRQLNEKREEKKKEDLHLKDLESEVATLDHEYRSALDMQNSHKVELERLLGQKDNTQNSLNRSEENKTNAETNISKRENDISNTTEEIEIIKENISAKREELSGIEKVREGLITEERGIESELQNVKSESIELESGLYELRKERENISDSIHESDLQVSEIKLRMENLLQDIQEDYSMEIELKEFDDLDSFDFKERRSEVHELKDRKKGLGPINLLAYSEFEEENERLEFLLKQRDDLIESEKDLISSIKEINQTAQDLFINTFEQIRASFQKIFRTLFDPGDEADLILEHDADPLEAKIEIIAKPKGKRPTSIELLSGGEKTLTATALLFAIYLVKPSPFCVLDEVDAPLDDANIDRFTKLIKEFSNNTQFIIVTHNKRTMESAENMYGVTMQEEGISKLVGVQFQEDLPVN</sequence>
<gene>
    <name evidence="9" type="ORF">ASZ90_003240</name>
</gene>
<dbReference type="CDD" id="cd03278">
    <property type="entry name" value="ABC_SMC_barmotin"/>
    <property type="match status" value="1"/>
</dbReference>
<keyword evidence="4 6" id="KW-0175">Coiled coil</keyword>
<dbReference type="PIRSF" id="PIRSF005719">
    <property type="entry name" value="SMC"/>
    <property type="match status" value="1"/>
</dbReference>
<name>A0A0W8G1B2_9ZZZZ</name>
<dbReference type="SUPFAM" id="SSF52540">
    <property type="entry name" value="P-loop containing nucleoside triphosphate hydrolases"/>
    <property type="match status" value="1"/>
</dbReference>
<dbReference type="Pfam" id="PF02463">
    <property type="entry name" value="SMC_N"/>
    <property type="match status" value="1"/>
</dbReference>
<evidence type="ECO:0000256" key="7">
    <source>
        <dbReference type="SAM" id="MobiDB-lite"/>
    </source>
</evidence>
<organism evidence="9">
    <name type="scientific">hydrocarbon metagenome</name>
    <dbReference type="NCBI Taxonomy" id="938273"/>
    <lineage>
        <taxon>unclassified sequences</taxon>
        <taxon>metagenomes</taxon>
        <taxon>ecological metagenomes</taxon>
    </lineage>
</organism>
<dbReference type="EMBL" id="LNQE01000388">
    <property type="protein sequence ID" value="KUG26909.1"/>
    <property type="molecule type" value="Genomic_DNA"/>
</dbReference>
<evidence type="ECO:0000313" key="9">
    <source>
        <dbReference type="EMBL" id="KUG26909.1"/>
    </source>
</evidence>
<dbReference type="PANTHER" id="PTHR43977">
    <property type="entry name" value="STRUCTURAL MAINTENANCE OF CHROMOSOMES PROTEIN 3"/>
    <property type="match status" value="1"/>
</dbReference>
<dbReference type="InterPro" id="IPR024704">
    <property type="entry name" value="SMC"/>
</dbReference>
<evidence type="ECO:0000256" key="3">
    <source>
        <dbReference type="ARBA" id="ARBA00022840"/>
    </source>
</evidence>
<dbReference type="InterPro" id="IPR011890">
    <property type="entry name" value="SMC_prok"/>
</dbReference>
<keyword evidence="2" id="KW-0547">Nucleotide-binding</keyword>
<dbReference type="Gene3D" id="3.30.70.1620">
    <property type="match status" value="1"/>
</dbReference>
<dbReference type="SUPFAM" id="SSF75553">
    <property type="entry name" value="Smc hinge domain"/>
    <property type="match status" value="1"/>
</dbReference>
<dbReference type="Pfam" id="PF06470">
    <property type="entry name" value="SMC_hinge"/>
    <property type="match status" value="1"/>
</dbReference>
<feature type="coiled-coil region" evidence="6">
    <location>
        <begin position="402"/>
        <end position="492"/>
    </location>
</feature>
<dbReference type="SUPFAM" id="SSF57997">
    <property type="entry name" value="Tropomyosin"/>
    <property type="match status" value="1"/>
</dbReference>
<evidence type="ECO:0000256" key="4">
    <source>
        <dbReference type="ARBA" id="ARBA00023054"/>
    </source>
</evidence>
<evidence type="ECO:0000259" key="8">
    <source>
        <dbReference type="SMART" id="SM00968"/>
    </source>
</evidence>
<feature type="coiled-coil region" evidence="6">
    <location>
        <begin position="262"/>
        <end position="366"/>
    </location>
</feature>
<dbReference type="HAMAP" id="MF_01894">
    <property type="entry name" value="Smc_prok"/>
    <property type="match status" value="1"/>
</dbReference>
<dbReference type="GO" id="GO:0016887">
    <property type="term" value="F:ATP hydrolysis activity"/>
    <property type="evidence" value="ECO:0007669"/>
    <property type="project" value="InterPro"/>
</dbReference>
<dbReference type="Gene3D" id="1.20.1060.20">
    <property type="match status" value="1"/>
</dbReference>
<dbReference type="GO" id="GO:0005694">
    <property type="term" value="C:chromosome"/>
    <property type="evidence" value="ECO:0007669"/>
    <property type="project" value="InterPro"/>
</dbReference>
<feature type="coiled-coil region" evidence="6">
    <location>
        <begin position="188"/>
        <end position="215"/>
    </location>
</feature>
<dbReference type="InterPro" id="IPR027417">
    <property type="entry name" value="P-loop_NTPase"/>
</dbReference>
<dbReference type="InterPro" id="IPR036277">
    <property type="entry name" value="SMC_hinge_sf"/>
</dbReference>
<evidence type="ECO:0000256" key="6">
    <source>
        <dbReference type="SAM" id="Coils"/>
    </source>
</evidence>
<dbReference type="NCBIfam" id="TIGR02168">
    <property type="entry name" value="SMC_prok_B"/>
    <property type="match status" value="1"/>
</dbReference>
<feature type="region of interest" description="Disordered" evidence="7">
    <location>
        <begin position="834"/>
        <end position="854"/>
    </location>
</feature>
<dbReference type="GO" id="GO:0007062">
    <property type="term" value="P:sister chromatid cohesion"/>
    <property type="evidence" value="ECO:0007669"/>
    <property type="project" value="InterPro"/>
</dbReference>
<reference evidence="9" key="1">
    <citation type="journal article" date="2015" name="Proc. Natl. Acad. Sci. U.S.A.">
        <title>Networks of energetic and metabolic interactions define dynamics in microbial communities.</title>
        <authorList>
            <person name="Embree M."/>
            <person name="Liu J.K."/>
            <person name="Al-Bassam M.M."/>
            <person name="Zengler K."/>
        </authorList>
    </citation>
    <scope>NUCLEOTIDE SEQUENCE</scope>
</reference>
<dbReference type="Gene3D" id="1.10.287.1490">
    <property type="match status" value="1"/>
</dbReference>
<evidence type="ECO:0000256" key="2">
    <source>
        <dbReference type="ARBA" id="ARBA00022741"/>
    </source>
</evidence>
<dbReference type="GO" id="GO:0030261">
    <property type="term" value="P:chromosome condensation"/>
    <property type="evidence" value="ECO:0007669"/>
    <property type="project" value="InterPro"/>
</dbReference>
<evidence type="ECO:0000256" key="5">
    <source>
        <dbReference type="ARBA" id="ARBA00023125"/>
    </source>
</evidence>